<proteinExistence type="predicted"/>
<evidence type="ECO:0000313" key="3">
    <source>
        <dbReference type="Proteomes" id="UP000265443"/>
    </source>
</evidence>
<keyword evidence="1" id="KW-0812">Transmembrane</keyword>
<feature type="transmembrane region" description="Helical" evidence="1">
    <location>
        <begin position="117"/>
        <end position="135"/>
    </location>
</feature>
<keyword evidence="1" id="KW-0472">Membrane</keyword>
<name>A0ABX9MR19_9DEIN</name>
<evidence type="ECO:0000256" key="1">
    <source>
        <dbReference type="SAM" id="Phobius"/>
    </source>
</evidence>
<dbReference type="EMBL" id="QWKY01000027">
    <property type="protein sequence ID" value="RIH78070.1"/>
    <property type="molecule type" value="Genomic_DNA"/>
</dbReference>
<protein>
    <submittedName>
        <fullName evidence="2">Uncharacterized protein</fullName>
    </submittedName>
</protein>
<keyword evidence="1" id="KW-1133">Transmembrane helix</keyword>
<organism evidence="2 3">
    <name type="scientific">Meiothermus hypogaeus</name>
    <dbReference type="NCBI Taxonomy" id="884155"/>
    <lineage>
        <taxon>Bacteria</taxon>
        <taxon>Thermotogati</taxon>
        <taxon>Deinococcota</taxon>
        <taxon>Deinococci</taxon>
        <taxon>Thermales</taxon>
        <taxon>Thermaceae</taxon>
        <taxon>Meiothermus</taxon>
    </lineage>
</organism>
<comment type="caution">
    <text evidence="2">The sequence shown here is derived from an EMBL/GenBank/DDBJ whole genome shotgun (WGS) entry which is preliminary data.</text>
</comment>
<evidence type="ECO:0000313" key="2">
    <source>
        <dbReference type="EMBL" id="RIH78070.1"/>
    </source>
</evidence>
<dbReference type="Proteomes" id="UP000265443">
    <property type="component" value="Unassembled WGS sequence"/>
</dbReference>
<dbReference type="RefSeq" id="WP_147075410.1">
    <property type="nucleotide sequence ID" value="NZ_QWKY01000027.1"/>
</dbReference>
<sequence length="140" mass="15416">MKLYWAEFMDSRSPPALRRRGLVQLSGLALALQMTHLALAWLAVPTLMGLPQWVTWSVSGFFALLLLIVVVLKSRPVSKQTHLEPARQVFLDALWLGAACLAAIFAMRMGFELGVVLFLGLGLVGYGIAFGRLWFGLSKA</sequence>
<reference evidence="2 3" key="1">
    <citation type="submission" date="2018-08" db="EMBL/GenBank/DDBJ databases">
        <title>Meiothermus hypogaeus DSM 23238 genome sequencing project.</title>
        <authorList>
            <person name="Da Costa M.S."/>
            <person name="Albuquerque L."/>
            <person name="Raposo P."/>
            <person name="Froufe H.J.C."/>
            <person name="Barroso C.S."/>
            <person name="Egas C."/>
        </authorList>
    </citation>
    <scope>NUCLEOTIDE SEQUENCE [LARGE SCALE GENOMIC DNA]</scope>
    <source>
        <strain evidence="2 3">DSM 23238</strain>
    </source>
</reference>
<accession>A0ABX9MR19</accession>
<feature type="transmembrane region" description="Helical" evidence="1">
    <location>
        <begin position="50"/>
        <end position="72"/>
    </location>
</feature>
<gene>
    <name evidence="2" type="ORF">Mhypo_01752</name>
</gene>
<keyword evidence="3" id="KW-1185">Reference proteome</keyword>
<feature type="transmembrane region" description="Helical" evidence="1">
    <location>
        <begin position="93"/>
        <end position="111"/>
    </location>
</feature>